<comment type="caution">
    <text evidence="1">The sequence shown here is derived from an EMBL/GenBank/DDBJ whole genome shotgun (WGS) entry which is preliminary data.</text>
</comment>
<evidence type="ECO:0008006" key="2">
    <source>
        <dbReference type="Google" id="ProtNLM"/>
    </source>
</evidence>
<evidence type="ECO:0000313" key="1">
    <source>
        <dbReference type="EMBL" id="GAH25222.1"/>
    </source>
</evidence>
<dbReference type="InterPro" id="IPR013321">
    <property type="entry name" value="Arc_rbn_hlx_hlx"/>
</dbReference>
<sequence>MTRLKGQIGVKLKEKTIELLDIYTKIERRNRSQTVRIILEDYLESPEVQQLIEEYNKKEKEVKK</sequence>
<accession>X1DY65</accession>
<gene>
    <name evidence="1" type="ORF">S03H2_05306</name>
</gene>
<organism evidence="1">
    <name type="scientific">marine sediment metagenome</name>
    <dbReference type="NCBI Taxonomy" id="412755"/>
    <lineage>
        <taxon>unclassified sequences</taxon>
        <taxon>metagenomes</taxon>
        <taxon>ecological metagenomes</taxon>
    </lineage>
</organism>
<dbReference type="Gene3D" id="1.10.1220.10">
    <property type="entry name" value="Met repressor-like"/>
    <property type="match status" value="1"/>
</dbReference>
<dbReference type="AlphaFoldDB" id="X1DY65"/>
<dbReference type="EMBL" id="BARU01002199">
    <property type="protein sequence ID" value="GAH25222.1"/>
    <property type="molecule type" value="Genomic_DNA"/>
</dbReference>
<protein>
    <recommendedName>
        <fullName evidence="2">Ribbon-helix-helix protein CopG domain-containing protein</fullName>
    </recommendedName>
</protein>
<proteinExistence type="predicted"/>
<dbReference type="GO" id="GO:0006355">
    <property type="term" value="P:regulation of DNA-templated transcription"/>
    <property type="evidence" value="ECO:0007669"/>
    <property type="project" value="InterPro"/>
</dbReference>
<reference evidence="1" key="1">
    <citation type="journal article" date="2014" name="Front. Microbiol.">
        <title>High frequency of phylogenetically diverse reductive dehalogenase-homologous genes in deep subseafloor sedimentary metagenomes.</title>
        <authorList>
            <person name="Kawai M."/>
            <person name="Futagami T."/>
            <person name="Toyoda A."/>
            <person name="Takaki Y."/>
            <person name="Nishi S."/>
            <person name="Hori S."/>
            <person name="Arai W."/>
            <person name="Tsubouchi T."/>
            <person name="Morono Y."/>
            <person name="Uchiyama I."/>
            <person name="Ito T."/>
            <person name="Fujiyama A."/>
            <person name="Inagaki F."/>
            <person name="Takami H."/>
        </authorList>
    </citation>
    <scope>NUCLEOTIDE SEQUENCE</scope>
    <source>
        <strain evidence="1">Expedition CK06-06</strain>
    </source>
</reference>
<name>X1DY65_9ZZZZ</name>